<name>A0A087AMU2_9BIFI</name>
<proteinExistence type="predicted"/>
<gene>
    <name evidence="2" type="ORF">BGLCM_0112</name>
</gene>
<comment type="caution">
    <text evidence="2">The sequence shown here is derived from an EMBL/GenBank/DDBJ whole genome shotgun (WGS) entry which is preliminary data.</text>
</comment>
<feature type="region of interest" description="Disordered" evidence="1">
    <location>
        <begin position="1"/>
        <end position="25"/>
    </location>
</feature>
<protein>
    <submittedName>
        <fullName evidence="2">Uncharacterized protein</fullName>
    </submittedName>
</protein>
<keyword evidence="3" id="KW-1185">Reference proteome</keyword>
<evidence type="ECO:0000256" key="1">
    <source>
        <dbReference type="SAM" id="MobiDB-lite"/>
    </source>
</evidence>
<evidence type="ECO:0000313" key="3">
    <source>
        <dbReference type="Proteomes" id="UP000029074"/>
    </source>
</evidence>
<evidence type="ECO:0000313" key="2">
    <source>
        <dbReference type="EMBL" id="KFI60092.1"/>
    </source>
</evidence>
<reference evidence="2 3" key="1">
    <citation type="submission" date="2014-03" db="EMBL/GenBank/DDBJ databases">
        <title>Genomics of Bifidobacteria.</title>
        <authorList>
            <person name="Ventura M."/>
            <person name="Milani C."/>
            <person name="Lugli G.A."/>
        </authorList>
    </citation>
    <scope>NUCLEOTIDE SEQUENCE [LARGE SCALE GENOMIC DNA]</scope>
    <source>
        <strain evidence="2 3">LMG 11596</strain>
    </source>
</reference>
<organism evidence="2 3">
    <name type="scientific">Bifidobacterium gallicum DSM 20093 = LMG 11596</name>
    <dbReference type="NCBI Taxonomy" id="561180"/>
    <lineage>
        <taxon>Bacteria</taxon>
        <taxon>Bacillati</taxon>
        <taxon>Actinomycetota</taxon>
        <taxon>Actinomycetes</taxon>
        <taxon>Bifidobacteriales</taxon>
        <taxon>Bifidobacteriaceae</taxon>
        <taxon>Bifidobacterium</taxon>
    </lineage>
</organism>
<dbReference type="EMBL" id="JGYW01000001">
    <property type="protein sequence ID" value="KFI60092.1"/>
    <property type="molecule type" value="Genomic_DNA"/>
</dbReference>
<dbReference type="AlphaFoldDB" id="A0A087AMU2"/>
<dbReference type="Proteomes" id="UP000029074">
    <property type="component" value="Unassembled WGS sequence"/>
</dbReference>
<accession>A0A087AMU2</accession>
<sequence>MVNPVDSYWHNAPKDSVEYNGPTPQLERDAQRELLSDMAAGLINRDWEACSGHERDHTTPWNTWSL</sequence>